<reference evidence="4 5" key="1">
    <citation type="submission" date="2016-10" db="EMBL/GenBank/DDBJ databases">
        <authorList>
            <person name="de Groot N.N."/>
        </authorList>
    </citation>
    <scope>NUCLEOTIDE SEQUENCE [LARGE SCALE GENOMIC DNA]</scope>
    <source>
        <strain evidence="4 5">DSM 23310</strain>
    </source>
</reference>
<evidence type="ECO:0000256" key="2">
    <source>
        <dbReference type="PIRSR" id="PIRSR607760-1"/>
    </source>
</evidence>
<dbReference type="RefSeq" id="WP_093751589.1">
    <property type="nucleotide sequence ID" value="NZ_BSYN01000004.1"/>
</dbReference>
<evidence type="ECO:0000256" key="3">
    <source>
        <dbReference type="PIRSR" id="PIRSR607760-2"/>
    </source>
</evidence>
<dbReference type="EMBL" id="FNNG01000003">
    <property type="protein sequence ID" value="SDW67061.1"/>
    <property type="molecule type" value="Genomic_DNA"/>
</dbReference>
<dbReference type="InterPro" id="IPR007760">
    <property type="entry name" value="Mn_catalase"/>
</dbReference>
<comment type="cofactor">
    <cofactor evidence="2">
        <name>Mn(2+)</name>
        <dbReference type="ChEBI" id="CHEBI:29035"/>
    </cofactor>
    <text evidence="2">Binds 2 manganese ions per subunit.</text>
</comment>
<proteinExistence type="inferred from homology"/>
<dbReference type="InterPro" id="IPR039377">
    <property type="entry name" value="Mn_catalase_dom"/>
</dbReference>
<comment type="cofactor">
    <cofactor evidence="3">
        <name>Ca(2+)</name>
        <dbReference type="ChEBI" id="CHEBI:29108"/>
    </cofactor>
    <text evidence="3">Binds 1 Ca(2+) ion per subunit.</text>
</comment>
<comment type="similarity">
    <text evidence="1">Belongs to the manganese catalase family.</text>
</comment>
<keyword evidence="5" id="KW-1185">Reference proteome</keyword>
<gene>
    <name evidence="4" type="ORF">SAMN05660923_01098</name>
</gene>
<dbReference type="GO" id="GO:0046872">
    <property type="term" value="F:metal ion binding"/>
    <property type="evidence" value="ECO:0007669"/>
    <property type="project" value="UniProtKB-KW"/>
</dbReference>
<dbReference type="InterPro" id="IPR012347">
    <property type="entry name" value="Ferritin-like"/>
</dbReference>
<accession>A0A1H2VFG5</accession>
<sequence length="190" mass="21709">MWIYEKRLQYPVRVDTTNPTLAAMIIEQFGGADGELSAGIRYLTQRWTMPTNQAKAILTDIGTEELAHWEIIGTLVWKLVKDASVDQIKGTPFEAHYVNHGKSPFPHNAAGDAWSAKFINSKGDPVADLHEDMAAEQKARATYEWLINISDDPGVTDTLRFLREREIVHFQRFGEALMIIQDELNRKKYY</sequence>
<dbReference type="AlphaFoldDB" id="A0A1H2VFG5"/>
<feature type="binding site" evidence="2">
    <location>
        <position position="68"/>
    </location>
    <ligand>
        <name>Mn(2+)</name>
        <dbReference type="ChEBI" id="CHEBI:29035"/>
        <label>1</label>
    </ligand>
</feature>
<feature type="binding site" evidence="2">
    <location>
        <position position="169"/>
    </location>
    <ligand>
        <name>Mn(2+)</name>
        <dbReference type="ChEBI" id="CHEBI:29035"/>
        <label>1</label>
    </ligand>
</feature>
<dbReference type="OrthoDB" id="9800585at2"/>
<feature type="binding site" evidence="3">
    <location>
        <position position="60"/>
    </location>
    <ligand>
        <name>Ca(2+)</name>
        <dbReference type="ChEBI" id="CHEBI:29108"/>
    </ligand>
</feature>
<evidence type="ECO:0000313" key="4">
    <source>
        <dbReference type="EMBL" id="SDW67061.1"/>
    </source>
</evidence>
<keyword evidence="2" id="KW-0464">Manganese</keyword>
<organism evidence="4 5">
    <name type="scientific">Tepidimicrobium xylanilyticum</name>
    <dbReference type="NCBI Taxonomy" id="1123352"/>
    <lineage>
        <taxon>Bacteria</taxon>
        <taxon>Bacillati</taxon>
        <taxon>Bacillota</taxon>
        <taxon>Tissierellia</taxon>
        <taxon>Tissierellales</taxon>
        <taxon>Tepidimicrobiaceae</taxon>
        <taxon>Tepidimicrobium</taxon>
    </lineage>
</organism>
<keyword evidence="3" id="KW-0106">Calcium</keyword>
<dbReference type="SUPFAM" id="SSF47240">
    <property type="entry name" value="Ferritin-like"/>
    <property type="match status" value="1"/>
</dbReference>
<feature type="binding site" evidence="2">
    <location>
        <position position="65"/>
    </location>
    <ligand>
        <name>Mn(2+)</name>
        <dbReference type="ChEBI" id="CHEBI:29035"/>
        <label>1</label>
    </ligand>
</feature>
<protein>
    <submittedName>
        <fullName evidence="4">Spore coat protein JC</fullName>
    </submittedName>
</protein>
<keyword evidence="2" id="KW-0479">Metal-binding</keyword>
<evidence type="ECO:0000313" key="5">
    <source>
        <dbReference type="Proteomes" id="UP000198828"/>
    </source>
</evidence>
<evidence type="ECO:0000256" key="1">
    <source>
        <dbReference type="ARBA" id="ARBA00007644"/>
    </source>
</evidence>
<dbReference type="Pfam" id="PF05067">
    <property type="entry name" value="Mn_catalase"/>
    <property type="match status" value="1"/>
</dbReference>
<dbReference type="InterPro" id="IPR009078">
    <property type="entry name" value="Ferritin-like_SF"/>
</dbReference>
<dbReference type="CDD" id="cd01051">
    <property type="entry name" value="Mn_catalase"/>
    <property type="match status" value="1"/>
</dbReference>
<keyword evidence="4" id="KW-0946">Virion</keyword>
<dbReference type="Gene3D" id="1.20.1260.10">
    <property type="match status" value="1"/>
</dbReference>
<keyword evidence="4" id="KW-0167">Capsid protein</keyword>
<feature type="binding site" evidence="2">
    <location>
        <position position="136"/>
    </location>
    <ligand>
        <name>Mn(2+)</name>
        <dbReference type="ChEBI" id="CHEBI:29035"/>
        <label>1</label>
    </ligand>
</feature>
<name>A0A1H2VFG5_9FIRM</name>
<feature type="binding site" evidence="2">
    <location>
        <position position="35"/>
    </location>
    <ligand>
        <name>Mn(2+)</name>
        <dbReference type="ChEBI" id="CHEBI:29035"/>
        <label>1</label>
    </ligand>
</feature>
<dbReference type="Proteomes" id="UP000198828">
    <property type="component" value="Unassembled WGS sequence"/>
</dbReference>